<protein>
    <recommendedName>
        <fullName evidence="3">Sulfotransferase domain-containing protein</fullName>
    </recommendedName>
</protein>
<sequence>MSHLSQINYIRPVDLLMKLKHAIVIHGPGRSGTTMLDNILSIHQDFYWISSYLNKYPKCTELSILNRLTRIGFLERNLRKNRYFPKPNEAYDFWRSKFSNFNAGEQVLVDPEEVERCIKCLKEIQTFASGDRFITKFTGASRANFIDSLFEDPIVLWIDREPKAIIMSYFKQNWHYRNESTERNKKTVIELIDEYSKHLEDVLDRREHLTKFRLKQLYYEDMVSNPDVFFKDLCLELNLSFDERFERRVRNWVIRKNTNTQYKSLLTKSEQAYLHERSIPIAKRMGYI</sequence>
<comment type="caution">
    <text evidence="1">The sequence shown here is derived from an EMBL/GenBank/DDBJ whole genome shotgun (WGS) entry which is preliminary data.</text>
</comment>
<dbReference type="EMBL" id="MQUB01000001">
    <property type="protein sequence ID" value="PQB03902.1"/>
    <property type="molecule type" value="Genomic_DNA"/>
</dbReference>
<reference evidence="1 2" key="1">
    <citation type="submission" date="2016-11" db="EMBL/GenBank/DDBJ databases">
        <title>Trade-off between light-utilization and light-protection in marine flavobacteria.</title>
        <authorList>
            <person name="Kumagai Y."/>
        </authorList>
    </citation>
    <scope>NUCLEOTIDE SEQUENCE [LARGE SCALE GENOMIC DNA]</scope>
    <source>
        <strain evidence="1 2">NBRC 107741</strain>
    </source>
</reference>
<name>A0A2S7KMS1_9FLAO</name>
<evidence type="ECO:0000313" key="2">
    <source>
        <dbReference type="Proteomes" id="UP000239800"/>
    </source>
</evidence>
<organism evidence="1 2">
    <name type="scientific">Aureitalea marina</name>
    <dbReference type="NCBI Taxonomy" id="930804"/>
    <lineage>
        <taxon>Bacteria</taxon>
        <taxon>Pseudomonadati</taxon>
        <taxon>Bacteroidota</taxon>
        <taxon>Flavobacteriia</taxon>
        <taxon>Flavobacteriales</taxon>
        <taxon>Flavobacteriaceae</taxon>
        <taxon>Aureitalea</taxon>
    </lineage>
</organism>
<dbReference type="Gene3D" id="3.40.50.300">
    <property type="entry name" value="P-loop containing nucleotide triphosphate hydrolases"/>
    <property type="match status" value="1"/>
</dbReference>
<dbReference type="Pfam" id="PF13469">
    <property type="entry name" value="Sulfotransfer_3"/>
    <property type="match status" value="1"/>
</dbReference>
<proteinExistence type="predicted"/>
<dbReference type="SUPFAM" id="SSF52540">
    <property type="entry name" value="P-loop containing nucleoside triphosphate hydrolases"/>
    <property type="match status" value="1"/>
</dbReference>
<dbReference type="AlphaFoldDB" id="A0A2S7KMS1"/>
<gene>
    <name evidence="1" type="ORF">BST85_02500</name>
</gene>
<dbReference type="Proteomes" id="UP000239800">
    <property type="component" value="Unassembled WGS sequence"/>
</dbReference>
<keyword evidence="2" id="KW-1185">Reference proteome</keyword>
<evidence type="ECO:0008006" key="3">
    <source>
        <dbReference type="Google" id="ProtNLM"/>
    </source>
</evidence>
<evidence type="ECO:0000313" key="1">
    <source>
        <dbReference type="EMBL" id="PQB03902.1"/>
    </source>
</evidence>
<dbReference type="InterPro" id="IPR027417">
    <property type="entry name" value="P-loop_NTPase"/>
</dbReference>
<accession>A0A2S7KMS1</accession>